<accession>A0A6B2LQG5</accession>
<feature type="region of interest" description="Disordered" evidence="1">
    <location>
        <begin position="1"/>
        <end position="53"/>
    </location>
</feature>
<sequence length="68" mass="7838">MLGSGVRRPLPLLRRQPLPPPRHTRRHREHPHLPPRPPPPRPPQIPTPLQVHPPLLLRGLEAQSPHFI</sequence>
<protein>
    <submittedName>
        <fullName evidence="2">Uncharacterized protein</fullName>
    </submittedName>
</protein>
<evidence type="ECO:0000256" key="1">
    <source>
        <dbReference type="SAM" id="MobiDB-lite"/>
    </source>
</evidence>
<dbReference type="AlphaFoldDB" id="A0A6B2LQG5"/>
<evidence type="ECO:0000313" key="2">
    <source>
        <dbReference type="EMBL" id="NDV39097.1"/>
    </source>
</evidence>
<organism evidence="2">
    <name type="scientific">Arcella intermedia</name>
    <dbReference type="NCBI Taxonomy" id="1963864"/>
    <lineage>
        <taxon>Eukaryota</taxon>
        <taxon>Amoebozoa</taxon>
        <taxon>Tubulinea</taxon>
        <taxon>Elardia</taxon>
        <taxon>Arcellinida</taxon>
        <taxon>Sphaerothecina</taxon>
        <taxon>Arcellidae</taxon>
        <taxon>Arcella</taxon>
    </lineage>
</organism>
<feature type="compositionally biased region" description="Low complexity" evidence="1">
    <location>
        <begin position="7"/>
        <end position="16"/>
    </location>
</feature>
<feature type="compositionally biased region" description="Pro residues" evidence="1">
    <location>
        <begin position="34"/>
        <end position="46"/>
    </location>
</feature>
<dbReference type="EMBL" id="GIBP01010128">
    <property type="protein sequence ID" value="NDV39097.1"/>
    <property type="molecule type" value="Transcribed_RNA"/>
</dbReference>
<proteinExistence type="predicted"/>
<reference evidence="2" key="1">
    <citation type="journal article" date="2020" name="J. Eukaryot. Microbiol.">
        <title>De novo Sequencing, Assembly and Annotation of the Transcriptome for the Free-Living Testate Amoeba Arcella intermedia.</title>
        <authorList>
            <person name="Ribeiro G.M."/>
            <person name="Porfirio-Sousa A.L."/>
            <person name="Maurer-Alcala X.X."/>
            <person name="Katz L.A."/>
            <person name="Lahr D.J.G."/>
        </authorList>
    </citation>
    <scope>NUCLEOTIDE SEQUENCE</scope>
</reference>
<name>A0A6B2LQG5_9EUKA</name>